<dbReference type="AlphaFoldDB" id="A0A195EIK9"/>
<accession>A0A195EIK9</accession>
<dbReference type="EMBL" id="KQ978881">
    <property type="protein sequence ID" value="KYN27732.1"/>
    <property type="molecule type" value="Genomic_DNA"/>
</dbReference>
<sequence length="75" mass="8907">FAHIPVYFSKSSNTYNFFQLQLLEVDLDRLDFIDHRRNSVDAFCLCNKIRWKNSHFSTNFSSPPSLVTRDFGVFR</sequence>
<organism evidence="1 2">
    <name type="scientific">Trachymyrmex cornetzi</name>
    <dbReference type="NCBI Taxonomy" id="471704"/>
    <lineage>
        <taxon>Eukaryota</taxon>
        <taxon>Metazoa</taxon>
        <taxon>Ecdysozoa</taxon>
        <taxon>Arthropoda</taxon>
        <taxon>Hexapoda</taxon>
        <taxon>Insecta</taxon>
        <taxon>Pterygota</taxon>
        <taxon>Neoptera</taxon>
        <taxon>Endopterygota</taxon>
        <taxon>Hymenoptera</taxon>
        <taxon>Apocrita</taxon>
        <taxon>Aculeata</taxon>
        <taxon>Formicoidea</taxon>
        <taxon>Formicidae</taxon>
        <taxon>Myrmicinae</taxon>
        <taxon>Trachymyrmex</taxon>
    </lineage>
</organism>
<gene>
    <name evidence="1" type="ORF">ALC57_02796</name>
</gene>
<feature type="non-terminal residue" evidence="1">
    <location>
        <position position="1"/>
    </location>
</feature>
<proteinExistence type="predicted"/>
<evidence type="ECO:0000313" key="2">
    <source>
        <dbReference type="Proteomes" id="UP000078492"/>
    </source>
</evidence>
<dbReference type="Proteomes" id="UP000078492">
    <property type="component" value="Unassembled WGS sequence"/>
</dbReference>
<evidence type="ECO:0000313" key="1">
    <source>
        <dbReference type="EMBL" id="KYN27732.1"/>
    </source>
</evidence>
<protein>
    <submittedName>
        <fullName evidence="1">Uncharacterized protein</fullName>
    </submittedName>
</protein>
<reference evidence="1 2" key="1">
    <citation type="submission" date="2015-09" db="EMBL/GenBank/DDBJ databases">
        <title>Trachymyrmex cornetzi WGS genome.</title>
        <authorList>
            <person name="Nygaard S."/>
            <person name="Hu H."/>
            <person name="Boomsma J."/>
            <person name="Zhang G."/>
        </authorList>
    </citation>
    <scope>NUCLEOTIDE SEQUENCE [LARGE SCALE GENOMIC DNA]</scope>
    <source>
        <strain evidence="1">Tcor2-1</strain>
        <tissue evidence="1">Whole body</tissue>
    </source>
</reference>
<keyword evidence="2" id="KW-1185">Reference proteome</keyword>
<name>A0A195EIK9_9HYME</name>